<protein>
    <submittedName>
        <fullName evidence="1">Protein DOG1-like 4</fullName>
    </submittedName>
</protein>
<proteinExistence type="predicted"/>
<evidence type="ECO:0000313" key="1">
    <source>
        <dbReference type="EMBL" id="KAI7996237.1"/>
    </source>
</evidence>
<dbReference type="Proteomes" id="UP001060215">
    <property type="component" value="Chromosome 10"/>
</dbReference>
<dbReference type="EMBL" id="CM045767">
    <property type="protein sequence ID" value="KAI7996237.1"/>
    <property type="molecule type" value="Genomic_DNA"/>
</dbReference>
<name>A0ACC0G586_9ERIC</name>
<accession>A0ACC0G586</accession>
<reference evidence="1 2" key="1">
    <citation type="journal article" date="2022" name="Plant J.">
        <title>Chromosome-level genome of Camellia lanceoleosa provides a valuable resource for understanding genome evolution and self-incompatibility.</title>
        <authorList>
            <person name="Gong W."/>
            <person name="Xiao S."/>
            <person name="Wang L."/>
            <person name="Liao Z."/>
            <person name="Chang Y."/>
            <person name="Mo W."/>
            <person name="Hu G."/>
            <person name="Li W."/>
            <person name="Zhao G."/>
            <person name="Zhu H."/>
            <person name="Hu X."/>
            <person name="Ji K."/>
            <person name="Xiang X."/>
            <person name="Song Q."/>
            <person name="Yuan D."/>
            <person name="Jin S."/>
            <person name="Zhang L."/>
        </authorList>
    </citation>
    <scope>NUCLEOTIDE SEQUENCE [LARGE SCALE GENOMIC DNA]</scope>
    <source>
        <strain evidence="1">SQ_2022a</strain>
    </source>
</reference>
<evidence type="ECO:0000313" key="2">
    <source>
        <dbReference type="Proteomes" id="UP001060215"/>
    </source>
</evidence>
<organism evidence="1 2">
    <name type="scientific">Camellia lanceoleosa</name>
    <dbReference type="NCBI Taxonomy" id="1840588"/>
    <lineage>
        <taxon>Eukaryota</taxon>
        <taxon>Viridiplantae</taxon>
        <taxon>Streptophyta</taxon>
        <taxon>Embryophyta</taxon>
        <taxon>Tracheophyta</taxon>
        <taxon>Spermatophyta</taxon>
        <taxon>Magnoliopsida</taxon>
        <taxon>eudicotyledons</taxon>
        <taxon>Gunneridae</taxon>
        <taxon>Pentapetalae</taxon>
        <taxon>asterids</taxon>
        <taxon>Ericales</taxon>
        <taxon>Theaceae</taxon>
        <taxon>Camellia</taxon>
    </lineage>
</organism>
<gene>
    <name evidence="1" type="ORF">LOK49_LG10G02315</name>
</gene>
<comment type="caution">
    <text evidence="1">The sequence shown here is derived from an EMBL/GenBank/DDBJ whole genome shotgun (WGS) entry which is preliminary data.</text>
</comment>
<keyword evidence="2" id="KW-1185">Reference proteome</keyword>
<sequence>MPLGTTTINNESSSNSFESFFESWLVRQEHYLDELLHHSNSSSDSDLIDLVSRVLSHYQQYFDHKSIAARNNVFLVFSPPWFTPFERTFLWIAGFKPGLAFRIVANSAGELTADQRRRMEELARETKAAEREVAEELARVQESVAAPPILEVARRQGRKDGEVREAEVVEGLRREMEAVLGKADLLRRKTAEKVVEILSPVQGVRFLAAATQLQLRIRMLGLQKEAEMRRTTSDGMAFEFFILHHHLSVTIMAMAARRH</sequence>